<dbReference type="AlphaFoldDB" id="A0A1F5KA44"/>
<dbReference type="Proteomes" id="UP000176527">
    <property type="component" value="Unassembled WGS sequence"/>
</dbReference>
<gene>
    <name evidence="1" type="ORF">A3F00_05315</name>
</gene>
<dbReference type="EMBL" id="MFDE01000037">
    <property type="protein sequence ID" value="OGE37796.1"/>
    <property type="molecule type" value="Genomic_DNA"/>
</dbReference>
<accession>A0A1F5KA44</accession>
<organism evidence="1 2">
    <name type="scientific">Candidatus Daviesbacteria bacterium RIFCSPHIGHO2_12_FULL_37_11</name>
    <dbReference type="NCBI Taxonomy" id="1797777"/>
    <lineage>
        <taxon>Bacteria</taxon>
        <taxon>Candidatus Daviesiibacteriota</taxon>
    </lineage>
</organism>
<comment type="caution">
    <text evidence="1">The sequence shown here is derived from an EMBL/GenBank/DDBJ whole genome shotgun (WGS) entry which is preliminary data.</text>
</comment>
<protein>
    <submittedName>
        <fullName evidence="1">Uncharacterized protein</fullName>
    </submittedName>
</protein>
<evidence type="ECO:0000313" key="2">
    <source>
        <dbReference type="Proteomes" id="UP000176527"/>
    </source>
</evidence>
<evidence type="ECO:0000313" key="1">
    <source>
        <dbReference type="EMBL" id="OGE37796.1"/>
    </source>
</evidence>
<sequence length="95" mass="10911">MAGETIKTPTKESYAREHDYQAAILQHSHDFDALLDSVPEEQVQVRETTRGMFYTKSDKLLDPEKLQKLKQENPSLFGQVSGYYSDYIKKVLGLD</sequence>
<proteinExistence type="predicted"/>
<reference evidence="1 2" key="1">
    <citation type="journal article" date="2016" name="Nat. Commun.">
        <title>Thousands of microbial genomes shed light on interconnected biogeochemical processes in an aquifer system.</title>
        <authorList>
            <person name="Anantharaman K."/>
            <person name="Brown C.T."/>
            <person name="Hug L.A."/>
            <person name="Sharon I."/>
            <person name="Castelle C.J."/>
            <person name="Probst A.J."/>
            <person name="Thomas B.C."/>
            <person name="Singh A."/>
            <person name="Wilkins M.J."/>
            <person name="Karaoz U."/>
            <person name="Brodie E.L."/>
            <person name="Williams K.H."/>
            <person name="Hubbard S.S."/>
            <person name="Banfield J.F."/>
        </authorList>
    </citation>
    <scope>NUCLEOTIDE SEQUENCE [LARGE SCALE GENOMIC DNA]</scope>
</reference>
<name>A0A1F5KA44_9BACT</name>